<dbReference type="FunCoup" id="A0A4R6QRW1">
    <property type="interactions" value="26"/>
</dbReference>
<comment type="similarity">
    <text evidence="1 2">Belongs to the enoyl-CoA hydratase/isomerase family.</text>
</comment>
<evidence type="ECO:0000313" key="4">
    <source>
        <dbReference type="Proteomes" id="UP000295361"/>
    </source>
</evidence>
<dbReference type="EMBL" id="SNXS01000001">
    <property type="protein sequence ID" value="TDP74350.1"/>
    <property type="molecule type" value="Genomic_DNA"/>
</dbReference>
<dbReference type="InParanoid" id="A0A4R6QRW1"/>
<dbReference type="InterPro" id="IPR014748">
    <property type="entry name" value="Enoyl-CoA_hydra_C"/>
</dbReference>
<dbReference type="SUPFAM" id="SSF52096">
    <property type="entry name" value="ClpP/crotonase"/>
    <property type="match status" value="1"/>
</dbReference>
<dbReference type="PANTHER" id="PTHR42964:SF1">
    <property type="entry name" value="POLYKETIDE BIOSYNTHESIS ENOYL-COA HYDRATASE PKSH-RELATED"/>
    <property type="match status" value="1"/>
</dbReference>
<dbReference type="Gene3D" id="3.90.226.10">
    <property type="entry name" value="2-enoyl-CoA Hydratase, Chain A, domain 1"/>
    <property type="match status" value="1"/>
</dbReference>
<organism evidence="3 4">
    <name type="scientific">Roseateles toxinivorans</name>
    <dbReference type="NCBI Taxonomy" id="270368"/>
    <lineage>
        <taxon>Bacteria</taxon>
        <taxon>Pseudomonadati</taxon>
        <taxon>Pseudomonadota</taxon>
        <taxon>Betaproteobacteria</taxon>
        <taxon>Burkholderiales</taxon>
        <taxon>Sphaerotilaceae</taxon>
        <taxon>Roseateles</taxon>
    </lineage>
</organism>
<protein>
    <submittedName>
        <fullName evidence="3">Enoyl-CoA hydratase/carnithine racemase</fullName>
    </submittedName>
</protein>
<dbReference type="CDD" id="cd06558">
    <property type="entry name" value="crotonase-like"/>
    <property type="match status" value="1"/>
</dbReference>
<dbReference type="Proteomes" id="UP000295361">
    <property type="component" value="Unassembled WGS sequence"/>
</dbReference>
<dbReference type="GO" id="GO:0008300">
    <property type="term" value="P:isoprenoid catabolic process"/>
    <property type="evidence" value="ECO:0007669"/>
    <property type="project" value="TreeGrafter"/>
</dbReference>
<gene>
    <name evidence="3" type="ORF">DES47_101407</name>
</gene>
<dbReference type="InterPro" id="IPR018376">
    <property type="entry name" value="Enoyl-CoA_hyd/isom_CS"/>
</dbReference>
<dbReference type="RefSeq" id="WP_243748118.1">
    <property type="nucleotide sequence ID" value="NZ_SNXS01000001.1"/>
</dbReference>
<dbReference type="Gene3D" id="1.10.12.10">
    <property type="entry name" value="Lyase 2-enoyl-coa Hydratase, Chain A, domain 2"/>
    <property type="match status" value="1"/>
</dbReference>
<dbReference type="PROSITE" id="PS00166">
    <property type="entry name" value="ENOYL_COA_HYDRATASE"/>
    <property type="match status" value="1"/>
</dbReference>
<evidence type="ECO:0000256" key="2">
    <source>
        <dbReference type="RuleBase" id="RU003707"/>
    </source>
</evidence>
<reference evidence="3 4" key="1">
    <citation type="submission" date="2019-03" db="EMBL/GenBank/DDBJ databases">
        <title>Genomic Encyclopedia of Type Strains, Phase IV (KMG-IV): sequencing the most valuable type-strain genomes for metagenomic binning, comparative biology and taxonomic classification.</title>
        <authorList>
            <person name="Goeker M."/>
        </authorList>
    </citation>
    <scope>NUCLEOTIDE SEQUENCE [LARGE SCALE GENOMIC DNA]</scope>
    <source>
        <strain evidence="3 4">DSM 16998</strain>
    </source>
</reference>
<dbReference type="Pfam" id="PF00378">
    <property type="entry name" value="ECH_1"/>
    <property type="match status" value="1"/>
</dbReference>
<evidence type="ECO:0000256" key="1">
    <source>
        <dbReference type="ARBA" id="ARBA00005254"/>
    </source>
</evidence>
<dbReference type="InterPro" id="IPR001753">
    <property type="entry name" value="Enoyl-CoA_hydra/iso"/>
</dbReference>
<evidence type="ECO:0000313" key="3">
    <source>
        <dbReference type="EMBL" id="TDP74350.1"/>
    </source>
</evidence>
<proteinExistence type="inferred from homology"/>
<accession>A0A4R6QRW1</accession>
<dbReference type="PANTHER" id="PTHR42964">
    <property type="entry name" value="ENOYL-COA HYDRATASE"/>
    <property type="match status" value="1"/>
</dbReference>
<keyword evidence="4" id="KW-1185">Reference proteome</keyword>
<dbReference type="InterPro" id="IPR029045">
    <property type="entry name" value="ClpP/crotonase-like_dom_sf"/>
</dbReference>
<sequence>MTVDYMGIYVSPTERLQVRLDGSTLHIVFNNPAKHNALSVDMWGAVPALLTQAATDERVRLVVFSGAGEKAFVSGADISQFEDQRAAKEAVKHYEALAEEALMAIYHSAKPTLACIRGWCIGGGVNVAISCDIRIAASDAVFGIPAARLGLGYRYSALKNLVDLIGVGAAKDLFYTARRIDAAEAKALGLISRTCAVEQLPALLAEYTGSIGENAPLTIAAAKQIVGEILKLSPDLDVERCRALILGCFESEDYAEGRRAFMEKRKPQFKGR</sequence>
<dbReference type="NCBIfam" id="NF004781">
    <property type="entry name" value="PRK06127.1"/>
    <property type="match status" value="1"/>
</dbReference>
<dbReference type="InterPro" id="IPR051683">
    <property type="entry name" value="Enoyl-CoA_Hydratase/Isomerase"/>
</dbReference>
<name>A0A4R6QRW1_9BURK</name>
<dbReference type="AlphaFoldDB" id="A0A4R6QRW1"/>
<dbReference type="GO" id="GO:0003824">
    <property type="term" value="F:catalytic activity"/>
    <property type="evidence" value="ECO:0007669"/>
    <property type="project" value="InterPro"/>
</dbReference>
<comment type="caution">
    <text evidence="3">The sequence shown here is derived from an EMBL/GenBank/DDBJ whole genome shotgun (WGS) entry which is preliminary data.</text>
</comment>